<dbReference type="AlphaFoldDB" id="A0A9W9IFE6"/>
<dbReference type="Proteomes" id="UP001149163">
    <property type="component" value="Unassembled WGS sequence"/>
</dbReference>
<gene>
    <name evidence="1" type="ORF">N7482_001585</name>
</gene>
<organism evidence="1 2">
    <name type="scientific">Penicillium canariense</name>
    <dbReference type="NCBI Taxonomy" id="189055"/>
    <lineage>
        <taxon>Eukaryota</taxon>
        <taxon>Fungi</taxon>
        <taxon>Dikarya</taxon>
        <taxon>Ascomycota</taxon>
        <taxon>Pezizomycotina</taxon>
        <taxon>Eurotiomycetes</taxon>
        <taxon>Eurotiomycetidae</taxon>
        <taxon>Eurotiales</taxon>
        <taxon>Aspergillaceae</taxon>
        <taxon>Penicillium</taxon>
    </lineage>
</organism>
<sequence length="231" mass="25470">MLKELPVKGDARKKVIDSLVRRGIREVDDITTMNCLADRIFGTLWNRIESSIRPDEQQEDVSASLMNWCQIQGARVIRLQNGDFRGPQRSNEIIMSQNYPTNAVASGIGDTPHIDNANAAFSTMEEAPIDPTNAVYPSMGNSSQTNTVGSQYPTMEGVAHIDPTNAVYPSIGNSSQTNTVGSQYPTMEGVAQIDPMNAIYPSMGNTPQIYHAHDREESSNFGRTRMPLIYT</sequence>
<reference evidence="1" key="2">
    <citation type="journal article" date="2023" name="IMA Fungus">
        <title>Comparative genomic study of the Penicillium genus elucidates a diverse pangenome and 15 lateral gene transfer events.</title>
        <authorList>
            <person name="Petersen C."/>
            <person name="Sorensen T."/>
            <person name="Nielsen M.R."/>
            <person name="Sondergaard T.E."/>
            <person name="Sorensen J.L."/>
            <person name="Fitzpatrick D.A."/>
            <person name="Frisvad J.C."/>
            <person name="Nielsen K.L."/>
        </authorList>
    </citation>
    <scope>NUCLEOTIDE SEQUENCE</scope>
    <source>
        <strain evidence="1">IBT 26290</strain>
    </source>
</reference>
<dbReference type="EMBL" id="JAPQKN010000001">
    <property type="protein sequence ID" value="KAJ5175708.1"/>
    <property type="molecule type" value="Genomic_DNA"/>
</dbReference>
<protein>
    <submittedName>
        <fullName evidence="1">Uncharacterized protein</fullName>
    </submittedName>
</protein>
<evidence type="ECO:0000313" key="1">
    <source>
        <dbReference type="EMBL" id="KAJ5175708.1"/>
    </source>
</evidence>
<name>A0A9W9IFE6_9EURO</name>
<comment type="caution">
    <text evidence="1">The sequence shown here is derived from an EMBL/GenBank/DDBJ whole genome shotgun (WGS) entry which is preliminary data.</text>
</comment>
<dbReference type="RefSeq" id="XP_056547316.1">
    <property type="nucleotide sequence ID" value="XM_056683710.1"/>
</dbReference>
<dbReference type="GeneID" id="81422886"/>
<proteinExistence type="predicted"/>
<accession>A0A9W9IFE6</accession>
<dbReference type="OrthoDB" id="10524514at2759"/>
<evidence type="ECO:0000313" key="2">
    <source>
        <dbReference type="Proteomes" id="UP001149163"/>
    </source>
</evidence>
<keyword evidence="2" id="KW-1185">Reference proteome</keyword>
<reference evidence="1" key="1">
    <citation type="submission" date="2022-11" db="EMBL/GenBank/DDBJ databases">
        <authorList>
            <person name="Petersen C."/>
        </authorList>
    </citation>
    <scope>NUCLEOTIDE SEQUENCE</scope>
    <source>
        <strain evidence="1">IBT 26290</strain>
    </source>
</reference>